<dbReference type="Proteomes" id="UP001595443">
    <property type="component" value="Unassembled WGS sequence"/>
</dbReference>
<gene>
    <name evidence="2" type="ORF">ACFOES_19020</name>
</gene>
<proteinExistence type="predicted"/>
<feature type="transmembrane region" description="Helical" evidence="1">
    <location>
        <begin position="138"/>
        <end position="158"/>
    </location>
</feature>
<feature type="transmembrane region" description="Helical" evidence="1">
    <location>
        <begin position="96"/>
        <end position="126"/>
    </location>
</feature>
<organism evidence="2 3">
    <name type="scientific">Acidimangrovimonas pyrenivorans</name>
    <dbReference type="NCBI Taxonomy" id="2030798"/>
    <lineage>
        <taxon>Bacteria</taxon>
        <taxon>Pseudomonadati</taxon>
        <taxon>Pseudomonadota</taxon>
        <taxon>Alphaproteobacteria</taxon>
        <taxon>Rhodobacterales</taxon>
        <taxon>Paracoccaceae</taxon>
        <taxon>Acidimangrovimonas</taxon>
    </lineage>
</organism>
<keyword evidence="1" id="KW-0812">Transmembrane</keyword>
<comment type="caution">
    <text evidence="2">The sequence shown here is derived from an EMBL/GenBank/DDBJ whole genome shotgun (WGS) entry which is preliminary data.</text>
</comment>
<evidence type="ECO:0008006" key="4">
    <source>
        <dbReference type="Google" id="ProtNLM"/>
    </source>
</evidence>
<reference evidence="3" key="1">
    <citation type="journal article" date="2019" name="Int. J. Syst. Evol. Microbiol.">
        <title>The Global Catalogue of Microorganisms (GCM) 10K type strain sequencing project: providing services to taxonomists for standard genome sequencing and annotation.</title>
        <authorList>
            <consortium name="The Broad Institute Genomics Platform"/>
            <consortium name="The Broad Institute Genome Sequencing Center for Infectious Disease"/>
            <person name="Wu L."/>
            <person name="Ma J."/>
        </authorList>
    </citation>
    <scope>NUCLEOTIDE SEQUENCE [LARGE SCALE GENOMIC DNA]</scope>
    <source>
        <strain evidence="3">KCTC 62192</strain>
    </source>
</reference>
<dbReference type="RefSeq" id="WP_377834956.1">
    <property type="nucleotide sequence ID" value="NZ_JBHRSK010000017.1"/>
</dbReference>
<keyword evidence="3" id="KW-1185">Reference proteome</keyword>
<evidence type="ECO:0000313" key="3">
    <source>
        <dbReference type="Proteomes" id="UP001595443"/>
    </source>
</evidence>
<keyword evidence="1" id="KW-0472">Membrane</keyword>
<dbReference type="EMBL" id="JBHRSK010000017">
    <property type="protein sequence ID" value="MFC2970196.1"/>
    <property type="molecule type" value="Genomic_DNA"/>
</dbReference>
<evidence type="ECO:0000313" key="2">
    <source>
        <dbReference type="EMBL" id="MFC2970196.1"/>
    </source>
</evidence>
<feature type="transmembrane region" description="Helical" evidence="1">
    <location>
        <begin position="41"/>
        <end position="59"/>
    </location>
</feature>
<protein>
    <recommendedName>
        <fullName evidence="4">DUF2029 domain-containing protein</fullName>
    </recommendedName>
</protein>
<sequence length="498" mass="53902">MLGWKGRGESLLFERAGGHVHQGVRLMLAWLPGIPVERLRWAGYLSIIAAIFLTWPGSFPLDDAYISLHNAQSLLAGWDYTFDTDPLVGATSPVHLALLSLFGLVLPLPLAAIVLCGIAAILYAAGLEALVVKAGARGWRIPVLVGIGLLIGTLPIQLANGLETGLAMATVAWLVALEDDRRLPLLAGLAPFIRPELGLLSAAVILRRIIGRPPAESVKIVALAMASAMPWTIWVWLVTGHPLPTTASAKIAFYADTDTPLFERLHALGFALLESKLAPLVALGSVGFLRSGGWPCKVFVAGVLGVSMTELPHSVDFNDARYLAPLMPIFVAGLAAWRRTESAIVLVAAWTLFWAPSDLHRLQSERQFDKRQLALVGQMTAPLPAGARVLIHDAGMVAWAAPRLHLVDAVGLETPSSISWHEKFTKEACAWSRALDHIAREGRVHYALILEQPFWRCIGENLAQAGWRLTPLPSSGSVYQLFRLTAPASIGERDRNKG</sequence>
<keyword evidence="1" id="KW-1133">Transmembrane helix</keyword>
<evidence type="ECO:0000256" key="1">
    <source>
        <dbReference type="SAM" id="Phobius"/>
    </source>
</evidence>
<accession>A0ABV7AN31</accession>
<name>A0ABV7AN31_9RHOB</name>